<accession>A0A2H3KS31</accession>
<dbReference type="GO" id="GO:0046047">
    <property type="term" value="P:TTP catabolic process"/>
    <property type="evidence" value="ECO:0007669"/>
    <property type="project" value="TreeGrafter"/>
</dbReference>
<evidence type="ECO:0000313" key="3">
    <source>
        <dbReference type="Proteomes" id="UP000220922"/>
    </source>
</evidence>
<dbReference type="Gene3D" id="1.10.287.1080">
    <property type="entry name" value="MazG-like"/>
    <property type="match status" value="2"/>
</dbReference>
<gene>
    <name evidence="2" type="ORF">A9Q02_06570</name>
</gene>
<feature type="domain" description="NTP pyrophosphohydrolase MazG-like" evidence="1">
    <location>
        <begin position="16"/>
        <end position="89"/>
    </location>
</feature>
<dbReference type="SUPFAM" id="SSF101386">
    <property type="entry name" value="all-alpha NTP pyrophosphatases"/>
    <property type="match status" value="2"/>
</dbReference>
<dbReference type="GO" id="GO:0046081">
    <property type="term" value="P:dUTP catabolic process"/>
    <property type="evidence" value="ECO:0007669"/>
    <property type="project" value="TreeGrafter"/>
</dbReference>
<dbReference type="AlphaFoldDB" id="A0A2H3KS31"/>
<dbReference type="InterPro" id="IPR048015">
    <property type="entry name" value="NTP-PPase_MazG-like_N"/>
</dbReference>
<dbReference type="GO" id="GO:0047429">
    <property type="term" value="F:nucleoside triphosphate diphosphatase activity"/>
    <property type="evidence" value="ECO:0007669"/>
    <property type="project" value="InterPro"/>
</dbReference>
<evidence type="ECO:0000259" key="1">
    <source>
        <dbReference type="Pfam" id="PF03819"/>
    </source>
</evidence>
<name>A0A2H3KS31_9CHLR</name>
<dbReference type="NCBIfam" id="TIGR00444">
    <property type="entry name" value="mazG"/>
    <property type="match status" value="1"/>
</dbReference>
<dbReference type="InterPro" id="IPR011551">
    <property type="entry name" value="NTP_PyrPHydrolase_MazG"/>
</dbReference>
<sequence>MTRLLGPEGCPWDVRQSHADLRSALIEETCEVLEALDTGDMEALKEELGDLLISIFAHCEMARQAGHFTFEDVFAQVTGKLIGRHPHVFGGLVVDGEHQVLQNWEQIKATELAAKGRTRAGTLDGVPPELPALAAAQKMGKRAARTGFNWTDIDQVWAKINEELDELRAAAASGEPGHIAEEFGDTLFVLTRLAAWLQIDAELALRDANQKFRRRFSQLEATVAAQGHQMHALSLDELIRLWQTVK</sequence>
<dbReference type="InterPro" id="IPR048011">
    <property type="entry name" value="NTP-PPase_MazG-like_C"/>
</dbReference>
<dbReference type="PANTHER" id="PTHR30522">
    <property type="entry name" value="NUCLEOSIDE TRIPHOSPHATE PYROPHOSPHOHYDROLASE"/>
    <property type="match status" value="1"/>
</dbReference>
<dbReference type="GO" id="GO:0006203">
    <property type="term" value="P:dGTP catabolic process"/>
    <property type="evidence" value="ECO:0007669"/>
    <property type="project" value="TreeGrafter"/>
</dbReference>
<keyword evidence="3" id="KW-1185">Reference proteome</keyword>
<organism evidence="2 3">
    <name type="scientific">Candidatus Chloroploca asiatica</name>
    <dbReference type="NCBI Taxonomy" id="1506545"/>
    <lineage>
        <taxon>Bacteria</taxon>
        <taxon>Bacillati</taxon>
        <taxon>Chloroflexota</taxon>
        <taxon>Chloroflexia</taxon>
        <taxon>Chloroflexales</taxon>
        <taxon>Chloroflexineae</taxon>
        <taxon>Oscillochloridaceae</taxon>
        <taxon>Candidatus Chloroploca</taxon>
    </lineage>
</organism>
<dbReference type="Proteomes" id="UP000220922">
    <property type="component" value="Unassembled WGS sequence"/>
</dbReference>
<dbReference type="InterPro" id="IPR004518">
    <property type="entry name" value="MazG-like_dom"/>
</dbReference>
<protein>
    <submittedName>
        <fullName evidence="2">Nucleoside triphosphate pyrophosphohydrolase</fullName>
    </submittedName>
</protein>
<dbReference type="GO" id="GO:0046076">
    <property type="term" value="P:dTTP catabolic process"/>
    <property type="evidence" value="ECO:0007669"/>
    <property type="project" value="TreeGrafter"/>
</dbReference>
<reference evidence="2 3" key="1">
    <citation type="submission" date="2016-05" db="EMBL/GenBank/DDBJ databases">
        <authorList>
            <person name="Lavstsen T."/>
            <person name="Jespersen J.S."/>
        </authorList>
    </citation>
    <scope>NUCLEOTIDE SEQUENCE [LARGE SCALE GENOMIC DNA]</scope>
    <source>
        <strain evidence="2 3">B7-9</strain>
    </source>
</reference>
<dbReference type="Pfam" id="PF03819">
    <property type="entry name" value="MazG"/>
    <property type="match status" value="2"/>
</dbReference>
<dbReference type="PANTHER" id="PTHR30522:SF0">
    <property type="entry name" value="NUCLEOSIDE TRIPHOSPHATE PYROPHOSPHOHYDROLASE"/>
    <property type="match status" value="1"/>
</dbReference>
<dbReference type="CDD" id="cd11528">
    <property type="entry name" value="NTP-PPase_MazG_Nterm"/>
    <property type="match status" value="1"/>
</dbReference>
<dbReference type="GO" id="GO:0046052">
    <property type="term" value="P:UTP catabolic process"/>
    <property type="evidence" value="ECO:0007669"/>
    <property type="project" value="TreeGrafter"/>
</dbReference>
<comment type="caution">
    <text evidence="2">The sequence shown here is derived from an EMBL/GenBank/DDBJ whole genome shotgun (WGS) entry which is preliminary data.</text>
</comment>
<dbReference type="NCBIfam" id="NF007113">
    <property type="entry name" value="PRK09562.1"/>
    <property type="match status" value="1"/>
</dbReference>
<dbReference type="GO" id="GO:0046061">
    <property type="term" value="P:dATP catabolic process"/>
    <property type="evidence" value="ECO:0007669"/>
    <property type="project" value="TreeGrafter"/>
</dbReference>
<evidence type="ECO:0000313" key="2">
    <source>
        <dbReference type="EMBL" id="PDV96642.1"/>
    </source>
</evidence>
<feature type="domain" description="NTP pyrophosphohydrolase MazG-like" evidence="1">
    <location>
        <begin position="158"/>
        <end position="215"/>
    </location>
</feature>
<dbReference type="CDD" id="cd11529">
    <property type="entry name" value="NTP-PPase_MazG_Cterm"/>
    <property type="match status" value="1"/>
</dbReference>
<keyword evidence="2" id="KW-0378">Hydrolase</keyword>
<dbReference type="EMBL" id="LYXE01000188">
    <property type="protein sequence ID" value="PDV96642.1"/>
    <property type="molecule type" value="Genomic_DNA"/>
</dbReference>
<proteinExistence type="predicted"/>